<proteinExistence type="predicted"/>
<name>A0ACC2D9Z4_DIPCM</name>
<dbReference type="EMBL" id="CM055097">
    <property type="protein sequence ID" value="KAJ7551158.1"/>
    <property type="molecule type" value="Genomic_DNA"/>
</dbReference>
<dbReference type="Proteomes" id="UP001162992">
    <property type="component" value="Chromosome 6"/>
</dbReference>
<protein>
    <submittedName>
        <fullName evidence="1">Uncharacterized protein</fullName>
    </submittedName>
</protein>
<keyword evidence="2" id="KW-1185">Reference proteome</keyword>
<reference evidence="2" key="1">
    <citation type="journal article" date="2024" name="Proc. Natl. Acad. Sci. U.S.A.">
        <title>Extraordinary preservation of gene collinearity over three hundred million years revealed in homosporous lycophytes.</title>
        <authorList>
            <person name="Li C."/>
            <person name="Wickell D."/>
            <person name="Kuo L.Y."/>
            <person name="Chen X."/>
            <person name="Nie B."/>
            <person name="Liao X."/>
            <person name="Peng D."/>
            <person name="Ji J."/>
            <person name="Jenkins J."/>
            <person name="Williams M."/>
            <person name="Shu S."/>
            <person name="Plott C."/>
            <person name="Barry K."/>
            <person name="Rajasekar S."/>
            <person name="Grimwood J."/>
            <person name="Han X."/>
            <person name="Sun S."/>
            <person name="Hou Z."/>
            <person name="He W."/>
            <person name="Dai G."/>
            <person name="Sun C."/>
            <person name="Schmutz J."/>
            <person name="Leebens-Mack J.H."/>
            <person name="Li F.W."/>
            <person name="Wang L."/>
        </authorList>
    </citation>
    <scope>NUCLEOTIDE SEQUENCE [LARGE SCALE GENOMIC DNA]</scope>
    <source>
        <strain evidence="2">cv. PW_Plant_1</strain>
    </source>
</reference>
<evidence type="ECO:0000313" key="1">
    <source>
        <dbReference type="EMBL" id="KAJ7551158.1"/>
    </source>
</evidence>
<sequence>MIEKDRISDCIPYNSLLVRLCNANNVEAALELHQKLDEKGCILDLDTYDLIVDGLYKAGKSAEVHGLLKKVKLS</sequence>
<organism evidence="1 2">
    <name type="scientific">Diphasiastrum complanatum</name>
    <name type="common">Issler's clubmoss</name>
    <name type="synonym">Lycopodium complanatum</name>
    <dbReference type="NCBI Taxonomy" id="34168"/>
    <lineage>
        <taxon>Eukaryota</taxon>
        <taxon>Viridiplantae</taxon>
        <taxon>Streptophyta</taxon>
        <taxon>Embryophyta</taxon>
        <taxon>Tracheophyta</taxon>
        <taxon>Lycopodiopsida</taxon>
        <taxon>Lycopodiales</taxon>
        <taxon>Lycopodiaceae</taxon>
        <taxon>Lycopodioideae</taxon>
        <taxon>Diphasiastrum</taxon>
    </lineage>
</organism>
<comment type="caution">
    <text evidence="1">The sequence shown here is derived from an EMBL/GenBank/DDBJ whole genome shotgun (WGS) entry which is preliminary data.</text>
</comment>
<accession>A0ACC2D9Z4</accession>
<gene>
    <name evidence="1" type="ORF">O6H91_06G001600</name>
</gene>
<evidence type="ECO:0000313" key="2">
    <source>
        <dbReference type="Proteomes" id="UP001162992"/>
    </source>
</evidence>